<proteinExistence type="predicted"/>
<evidence type="ECO:0000259" key="9">
    <source>
        <dbReference type="Pfam" id="PF20473"/>
    </source>
</evidence>
<keyword evidence="11" id="KW-1185">Reference proteome</keyword>
<protein>
    <recommendedName>
        <fullName evidence="1">site-specific DNA-methyltransferase (adenine-specific)</fullName>
        <ecNumber evidence="1">2.1.1.72</ecNumber>
    </recommendedName>
</protein>
<evidence type="ECO:0000313" key="11">
    <source>
        <dbReference type="Proteomes" id="UP000019184"/>
    </source>
</evidence>
<dbReference type="RefSeq" id="WP_034434785.1">
    <property type="nucleotide sequence ID" value="NZ_CBTK010000255.1"/>
</dbReference>
<feature type="domain" description="MmeI-like DNA-methyltransferase" evidence="9">
    <location>
        <begin position="333"/>
        <end position="594"/>
    </location>
</feature>
<dbReference type="GO" id="GO:0032259">
    <property type="term" value="P:methylation"/>
    <property type="evidence" value="ECO:0007669"/>
    <property type="project" value="UniProtKB-KW"/>
</dbReference>
<dbReference type="PANTHER" id="PTHR33841">
    <property type="entry name" value="DNA METHYLTRANSFERASE YEEA-RELATED"/>
    <property type="match status" value="1"/>
</dbReference>
<reference evidence="10 11" key="1">
    <citation type="journal article" date="2014" name="ISME J.">
        <title>Candidatus Competibacter-lineage genomes retrieved from metagenomes reveal functional metabolic diversity.</title>
        <authorList>
            <person name="McIlroy S.J."/>
            <person name="Albertsen M."/>
            <person name="Andresen E.K."/>
            <person name="Saunders A.M."/>
            <person name="Kristiansen R."/>
            <person name="Stokholm-Bjerregaard M."/>
            <person name="Nielsen K.L."/>
            <person name="Nielsen P.H."/>
        </authorList>
    </citation>
    <scope>NUCLEOTIDE SEQUENCE [LARGE SCALE GENOMIC DNA]</scope>
    <source>
        <strain evidence="10 11">Run_B_J11</strain>
    </source>
</reference>
<feature type="domain" description="MmeI-like helicase spacer" evidence="6">
    <location>
        <begin position="179"/>
        <end position="257"/>
    </location>
</feature>
<evidence type="ECO:0000313" key="10">
    <source>
        <dbReference type="EMBL" id="CDH46224.1"/>
    </source>
</evidence>
<feature type="domain" description="MmeI-like N-terminal" evidence="5">
    <location>
        <begin position="11"/>
        <end position="173"/>
    </location>
</feature>
<dbReference type="InterPro" id="IPR029063">
    <property type="entry name" value="SAM-dependent_MTases_sf"/>
</dbReference>
<dbReference type="InterPro" id="IPR046818">
    <property type="entry name" value="MmeI_C"/>
</dbReference>
<dbReference type="Pfam" id="PF20467">
    <property type="entry name" value="MmeI_C"/>
    <property type="match status" value="1"/>
</dbReference>
<dbReference type="EMBL" id="CBTK010000255">
    <property type="protein sequence ID" value="CDH46224.1"/>
    <property type="molecule type" value="Genomic_DNA"/>
</dbReference>
<feature type="domain" description="MmeI-like C-terminal" evidence="8">
    <location>
        <begin position="824"/>
        <end position="903"/>
    </location>
</feature>
<accession>A0A7U7GD58</accession>
<keyword evidence="3" id="KW-0808">Transferase</keyword>
<gene>
    <name evidence="10" type="ORF">BN874_400016</name>
</gene>
<dbReference type="Pfam" id="PF20466">
    <property type="entry name" value="MmeI_TRD"/>
    <property type="match status" value="1"/>
</dbReference>
<dbReference type="InterPro" id="IPR050953">
    <property type="entry name" value="N4_N6_ade-DNA_methylase"/>
</dbReference>
<comment type="caution">
    <text evidence="10">The sequence shown here is derived from an EMBL/GenBank/DDBJ whole genome shotgun (WGS) entry which is preliminary data.</text>
</comment>
<evidence type="ECO:0000259" key="8">
    <source>
        <dbReference type="Pfam" id="PF20467"/>
    </source>
</evidence>
<evidence type="ECO:0000256" key="3">
    <source>
        <dbReference type="ARBA" id="ARBA00022679"/>
    </source>
</evidence>
<dbReference type="InterPro" id="IPR046817">
    <property type="entry name" value="MmeI_N"/>
</dbReference>
<dbReference type="Pfam" id="PF20473">
    <property type="entry name" value="MmeI_Mtase"/>
    <property type="match status" value="1"/>
</dbReference>
<evidence type="ECO:0000259" key="7">
    <source>
        <dbReference type="Pfam" id="PF20466"/>
    </source>
</evidence>
<evidence type="ECO:0000256" key="1">
    <source>
        <dbReference type="ARBA" id="ARBA00011900"/>
    </source>
</evidence>
<dbReference type="InterPro" id="IPR046819">
    <property type="entry name" value="MmeI_hel"/>
</dbReference>
<dbReference type="OrthoDB" id="5749002at2"/>
<dbReference type="GO" id="GO:0009007">
    <property type="term" value="F:site-specific DNA-methyltransferase (adenine-specific) activity"/>
    <property type="evidence" value="ECO:0007669"/>
    <property type="project" value="UniProtKB-EC"/>
</dbReference>
<dbReference type="Gene3D" id="3.40.50.150">
    <property type="entry name" value="Vaccinia Virus protein VP39"/>
    <property type="match status" value="1"/>
</dbReference>
<evidence type="ECO:0000259" key="5">
    <source>
        <dbReference type="Pfam" id="PF20464"/>
    </source>
</evidence>
<dbReference type="EC" id="2.1.1.72" evidence="1"/>
<dbReference type="Proteomes" id="UP000019184">
    <property type="component" value="Unassembled WGS sequence"/>
</dbReference>
<name>A0A7U7GD58_9GAMM</name>
<dbReference type="PANTHER" id="PTHR33841:SF1">
    <property type="entry name" value="DNA METHYLTRANSFERASE A"/>
    <property type="match status" value="1"/>
</dbReference>
<dbReference type="Pfam" id="PF20464">
    <property type="entry name" value="MmeI_N"/>
    <property type="match status" value="1"/>
</dbReference>
<dbReference type="InterPro" id="IPR046820">
    <property type="entry name" value="MmeI_TRD"/>
</dbReference>
<comment type="catalytic activity">
    <reaction evidence="4">
        <text>a 2'-deoxyadenosine in DNA + S-adenosyl-L-methionine = an N(6)-methyl-2'-deoxyadenosine in DNA + S-adenosyl-L-homocysteine + H(+)</text>
        <dbReference type="Rhea" id="RHEA:15197"/>
        <dbReference type="Rhea" id="RHEA-COMP:12418"/>
        <dbReference type="Rhea" id="RHEA-COMP:12419"/>
        <dbReference type="ChEBI" id="CHEBI:15378"/>
        <dbReference type="ChEBI" id="CHEBI:57856"/>
        <dbReference type="ChEBI" id="CHEBI:59789"/>
        <dbReference type="ChEBI" id="CHEBI:90615"/>
        <dbReference type="ChEBI" id="CHEBI:90616"/>
        <dbReference type="EC" id="2.1.1.72"/>
    </reaction>
</comment>
<dbReference type="Pfam" id="PF20465">
    <property type="entry name" value="MmeI_hel"/>
    <property type="match status" value="1"/>
</dbReference>
<keyword evidence="2 10" id="KW-0489">Methyltransferase</keyword>
<sequence length="923" mass="105386">MPLSWNEIKDRALKFSKVWANETSEKAEAKTFWDEFFNIFGMSRKRVATFEAKVKKPGGQDGYIDLLWKGILLIEHKSRGKDLDRAYTQAKDYFPGIKDRDLPRYILVSDFAHFRLYDLEDGTQHEFPLEDLYRQVRLFGFIAGYQTTAYKEQDPVNIQAAERMGRLHDKLKEIGYEGHPLELYLVRLLFCLFAEDTSIFERRQFQDLIEQRSSEDGADLAQWLCSLFQMLNAPQEKRLKKLDEQLVAFPYVNGSLFAELLPHAAFDNCMRQLLLDCCALDWSRISPAIFGSLFQSVMESTLRRNLGAHYTSEKNILKLIQPLFLDELRAEFERLKSQPRKLAEFHQRLAQLKFLDPACGCGNFLVIAYRELRLLELDVLRALHGEQKTLGVEAFAILCDVDQFFGIEIEEFPAQIAQTALWLMDHQMNLRVSEEFGRYFVRLPLRKAATIVHGNALRTDWREIVKPETLSYILGNPPFGGSKFLLDSQRADVDRVFHDISSAGLLDFVSAWYRKAADYMAGNPAIKTAFVSTNSITQGEQVSVLWSDMLKRGIKIHFAHRTFQWYSEARGKAAVHCVIIGFALHDAENKRIFDYEKPQAEPHEIKVSRINPYLLDAPDILVQARSTPLCGSPIMINGSIPADGGNLILSPDEKASLLAKEPQAQQWIRPFIGADDFINRLERYCLWLADCPPDQLRQMPLILQRIEAVRVMRLASQKAATQEKAKSASLFTEIRQPNSGNYLAFPRTSSENRAYIPIGFVPASTIAANDIQMIPEAGIYEFGILTSSMHMAWLRATCGRLKSDYRYSAKLTYNTFPWPQAQTKKQKQAIEDSAQAVLDARAKFPNASLADLYDPLTMPEALSKAHHKLDAAVDAAYAKRKFTGDSDRMAFLFELYQQITSPLESGKVPRRKRVKADIENTSK</sequence>
<dbReference type="InterPro" id="IPR046816">
    <property type="entry name" value="MmeI_Mtase"/>
</dbReference>
<dbReference type="SUPFAM" id="SSF53335">
    <property type="entry name" value="S-adenosyl-L-methionine-dependent methyltransferases"/>
    <property type="match status" value="1"/>
</dbReference>
<evidence type="ECO:0000259" key="6">
    <source>
        <dbReference type="Pfam" id="PF20465"/>
    </source>
</evidence>
<evidence type="ECO:0000256" key="2">
    <source>
        <dbReference type="ARBA" id="ARBA00022603"/>
    </source>
</evidence>
<dbReference type="AlphaFoldDB" id="A0A7U7GD58"/>
<feature type="domain" description="MmeI-like target recognition" evidence="7">
    <location>
        <begin position="617"/>
        <end position="820"/>
    </location>
</feature>
<evidence type="ECO:0000256" key="4">
    <source>
        <dbReference type="ARBA" id="ARBA00047942"/>
    </source>
</evidence>
<organism evidence="10 11">
    <name type="scientific">Candidatus Contendobacter odensis Run_B_J11</name>
    <dbReference type="NCBI Taxonomy" id="1400861"/>
    <lineage>
        <taxon>Bacteria</taxon>
        <taxon>Pseudomonadati</taxon>
        <taxon>Pseudomonadota</taxon>
        <taxon>Gammaproteobacteria</taxon>
        <taxon>Candidatus Competibacteraceae</taxon>
        <taxon>Candidatus Contendibacter</taxon>
    </lineage>
</organism>